<dbReference type="Proteomes" id="UP000622890">
    <property type="component" value="Unassembled WGS sequence"/>
</dbReference>
<organism evidence="2 3">
    <name type="scientific">Noviherbaspirillum pedocola</name>
    <dbReference type="NCBI Taxonomy" id="2801341"/>
    <lineage>
        <taxon>Bacteria</taxon>
        <taxon>Pseudomonadati</taxon>
        <taxon>Pseudomonadota</taxon>
        <taxon>Betaproteobacteria</taxon>
        <taxon>Burkholderiales</taxon>
        <taxon>Oxalobacteraceae</taxon>
        <taxon>Noviherbaspirillum</taxon>
    </lineage>
</organism>
<gene>
    <name evidence="2" type="ORF">JJB74_16165</name>
</gene>
<evidence type="ECO:0000313" key="2">
    <source>
        <dbReference type="EMBL" id="MBK4736158.1"/>
    </source>
</evidence>
<keyword evidence="1" id="KW-0472">Membrane</keyword>
<sequence>MNPPVNWLNVATDVIYAVVAISAVVYLATFRKPQHANFRLFTKRSFVAFMFADSLIYGTTYLAERGLPVGTARQMLVIIGAGVAICIGMAVLNVRKTNAVFGLAATVMQATLYGVAFPLMLAWMGYRLLSTVLLNGPVRSYSEDERERFEISDDELLKRNLYAPDRMDPGIERTGL</sequence>
<feature type="transmembrane region" description="Helical" evidence="1">
    <location>
        <begin position="75"/>
        <end position="94"/>
    </location>
</feature>
<protein>
    <submittedName>
        <fullName evidence="2">Uncharacterized protein</fullName>
    </submittedName>
</protein>
<keyword evidence="1" id="KW-0812">Transmembrane</keyword>
<accession>A0A934SVK8</accession>
<keyword evidence="1" id="KW-1133">Transmembrane helix</keyword>
<feature type="transmembrane region" description="Helical" evidence="1">
    <location>
        <begin position="6"/>
        <end position="29"/>
    </location>
</feature>
<comment type="caution">
    <text evidence="2">The sequence shown here is derived from an EMBL/GenBank/DDBJ whole genome shotgun (WGS) entry which is preliminary data.</text>
</comment>
<keyword evidence="3" id="KW-1185">Reference proteome</keyword>
<reference evidence="2" key="1">
    <citation type="submission" date="2021-01" db="EMBL/GenBank/DDBJ databases">
        <title>Genome sequence of strain Noviherbaspirillum sp. DKR-6.</title>
        <authorList>
            <person name="Chaudhary D.K."/>
        </authorList>
    </citation>
    <scope>NUCLEOTIDE SEQUENCE</scope>
    <source>
        <strain evidence="2">DKR-6</strain>
    </source>
</reference>
<dbReference type="EMBL" id="JAEPBG010000006">
    <property type="protein sequence ID" value="MBK4736158.1"/>
    <property type="molecule type" value="Genomic_DNA"/>
</dbReference>
<dbReference type="RefSeq" id="WP_200593321.1">
    <property type="nucleotide sequence ID" value="NZ_JAEPBG010000006.1"/>
</dbReference>
<name>A0A934SVK8_9BURK</name>
<evidence type="ECO:0000313" key="3">
    <source>
        <dbReference type="Proteomes" id="UP000622890"/>
    </source>
</evidence>
<proteinExistence type="predicted"/>
<feature type="transmembrane region" description="Helical" evidence="1">
    <location>
        <begin position="41"/>
        <end position="63"/>
    </location>
</feature>
<feature type="transmembrane region" description="Helical" evidence="1">
    <location>
        <begin position="101"/>
        <end position="126"/>
    </location>
</feature>
<evidence type="ECO:0000256" key="1">
    <source>
        <dbReference type="SAM" id="Phobius"/>
    </source>
</evidence>
<dbReference type="AlphaFoldDB" id="A0A934SVK8"/>